<dbReference type="GeneID" id="42798570"/>
<evidence type="ECO:0000313" key="2">
    <source>
        <dbReference type="Proteomes" id="UP000423396"/>
    </source>
</evidence>
<protein>
    <submittedName>
        <fullName evidence="1">Uncharacterized protein</fullName>
    </submittedName>
</protein>
<organism evidence="1 2">
    <name type="scientific">Stygiolobus azoricus</name>
    <dbReference type="NCBI Taxonomy" id="41675"/>
    <lineage>
        <taxon>Archaea</taxon>
        <taxon>Thermoproteota</taxon>
        <taxon>Thermoprotei</taxon>
        <taxon>Sulfolobales</taxon>
        <taxon>Sulfolobaceae</taxon>
        <taxon>Stygiolobus</taxon>
    </lineage>
</organism>
<sequence length="365" mass="41837">MPCHVFYGYKDLSDLIEKYKILDDEGLENIKKKVSWELNFRLERAYEDLIRKLYFTIFEVASVYRELAFRNANPSYILPSVIHSLNTTLELTVVDGVIRLKEPLLFDIRVSDVIRRFTGFELENVSSNSISIDLSRYTGVRNFFLDAKMEVSSGNLHTEVNIKLPLENKGFNREISADELNKVLVVTAKETNQKAIGIHQQLADISQSLIESILEPLLYDVREEFIKKEGVSELIYVPYARPFILSASFSALNSEEEAQLFSEKCRMTIHKLKKLGDRDLGDGLKLTKEGRVLKNNTEVKDPSTLSFAVLKALISKAKNAIVIIEYPEEYQTEEKKAEILREIKKISEAGNRVYIITSDKMFTNC</sequence>
<dbReference type="OrthoDB" id="43719at2157"/>
<dbReference type="RefSeq" id="WP_156006442.1">
    <property type="nucleotide sequence ID" value="NZ_CP045483.1"/>
</dbReference>
<dbReference type="EMBL" id="CP045483">
    <property type="protein sequence ID" value="QGR19555.1"/>
    <property type="molecule type" value="Genomic_DNA"/>
</dbReference>
<proteinExistence type="predicted"/>
<name>A0A650CPC1_9CREN</name>
<keyword evidence="2" id="KW-1185">Reference proteome</keyword>
<reference evidence="1 2" key="1">
    <citation type="submission" date="2019-10" db="EMBL/GenBank/DDBJ databases">
        <title>Genome Sequences from Six Type Strain Members of the Archaeal Family Sulfolobaceae: Acidianus ambivalens, Acidianus infernus, Metallosphaera prunae, Stygiolobus azoricus, Sulfolobus metallicus, and Sulfurisphaera ohwakuensis.</title>
        <authorList>
            <person name="Counts J.A."/>
            <person name="Kelly R.M."/>
        </authorList>
    </citation>
    <scope>NUCLEOTIDE SEQUENCE [LARGE SCALE GENOMIC DNA]</scope>
    <source>
        <strain evidence="1 2">FC6</strain>
    </source>
</reference>
<dbReference type="KEGG" id="sazo:D1868_05830"/>
<gene>
    <name evidence="1" type="ORF">D1868_05830</name>
</gene>
<dbReference type="Proteomes" id="UP000423396">
    <property type="component" value="Chromosome"/>
</dbReference>
<dbReference type="AlphaFoldDB" id="A0A650CPC1"/>
<evidence type="ECO:0000313" key="1">
    <source>
        <dbReference type="EMBL" id="QGR19555.1"/>
    </source>
</evidence>
<accession>A0A650CPC1</accession>